<proteinExistence type="predicted"/>
<evidence type="ECO:0000313" key="2">
    <source>
        <dbReference type="WBParaSite" id="PEQ_0000979801-mRNA-1"/>
    </source>
</evidence>
<evidence type="ECO:0000313" key="1">
    <source>
        <dbReference type="Proteomes" id="UP000887564"/>
    </source>
</evidence>
<sequence>MTGGTDDASEIFDGYVGMREVKRPSGAMNLIWRLLVGHESASAYPIKGVVALTSQEVESSVGTRCLLVAFVVRFSIGGTPLMQIISAPHCHCCACCAFALAHFVTESDYTTALLRLPLNKQPIK</sequence>
<accession>A0A914RTZ8</accession>
<keyword evidence="1" id="KW-1185">Reference proteome</keyword>
<protein>
    <submittedName>
        <fullName evidence="2">Uncharacterized protein</fullName>
    </submittedName>
</protein>
<dbReference type="AlphaFoldDB" id="A0A914RTZ8"/>
<reference evidence="2" key="1">
    <citation type="submission" date="2022-11" db="UniProtKB">
        <authorList>
            <consortium name="WormBaseParasite"/>
        </authorList>
    </citation>
    <scope>IDENTIFICATION</scope>
</reference>
<dbReference type="Proteomes" id="UP000887564">
    <property type="component" value="Unplaced"/>
</dbReference>
<organism evidence="1 2">
    <name type="scientific">Parascaris equorum</name>
    <name type="common">Equine roundworm</name>
    <dbReference type="NCBI Taxonomy" id="6256"/>
    <lineage>
        <taxon>Eukaryota</taxon>
        <taxon>Metazoa</taxon>
        <taxon>Ecdysozoa</taxon>
        <taxon>Nematoda</taxon>
        <taxon>Chromadorea</taxon>
        <taxon>Rhabditida</taxon>
        <taxon>Spirurina</taxon>
        <taxon>Ascaridomorpha</taxon>
        <taxon>Ascaridoidea</taxon>
        <taxon>Ascarididae</taxon>
        <taxon>Parascaris</taxon>
    </lineage>
</organism>
<dbReference type="WBParaSite" id="PEQ_0000979801-mRNA-1">
    <property type="protein sequence ID" value="PEQ_0000979801-mRNA-1"/>
    <property type="gene ID" value="PEQ_0000979801"/>
</dbReference>
<name>A0A914RTZ8_PAREQ</name>